<dbReference type="InterPro" id="IPR044000">
    <property type="entry name" value="Phage_tube_2"/>
</dbReference>
<dbReference type="RefSeq" id="WP_066420863.1">
    <property type="nucleotide sequence ID" value="NZ_FKBS01000029.1"/>
</dbReference>
<dbReference type="EMBL" id="FKBS01000029">
    <property type="protein sequence ID" value="SAI58921.1"/>
    <property type="molecule type" value="Genomic_DNA"/>
</dbReference>
<sequence length="310" mass="33655">MSKSMRNQLMLVKIQAEAGTDPVPTAALNAILLRNVTHTPIAAEYVDRALLKPYMGNMGQIPVSQYAQAEFEVELAGAGTAGDTPAWGPLLRGCGFSETIDVGEEVTYAPVSTNQELVTLYYYLDGLLHKITDARGSVSFDISAKGIPFMRYRFMGTYVPIVDEAFPVGADFSRFQIPQGVTKANTPMWQLGAYTGCLRSLQADIANQLVWRALIGCEGAAITNRTPTGQLVLELPSIAQLNWPQMVLDASDQALILSHGVGAGRIVQLRMPTTQVNTPTYSDQDGVAMLNLNFNLQPSQGNDEIEIVVK</sequence>
<reference evidence="1 2" key="1">
    <citation type="submission" date="2016-03" db="EMBL/GenBank/DDBJ databases">
        <authorList>
            <consortium name="Pathogen Informatics"/>
        </authorList>
    </citation>
    <scope>NUCLEOTIDE SEQUENCE [LARGE SCALE GENOMIC DNA]</scope>
    <source>
        <strain evidence="1 2">NCTC13364</strain>
    </source>
</reference>
<dbReference type="Pfam" id="PF18906">
    <property type="entry name" value="Phage_tube_2"/>
    <property type="match status" value="1"/>
</dbReference>
<dbReference type="Proteomes" id="UP000077037">
    <property type="component" value="Unassembled WGS sequence"/>
</dbReference>
<protein>
    <submittedName>
        <fullName evidence="1">Uncharacterized protein</fullName>
    </submittedName>
</protein>
<dbReference type="AlphaFoldDB" id="A0A157RLP4"/>
<gene>
    <name evidence="1" type="ORF">SAMEA1982600_05179</name>
</gene>
<dbReference type="OrthoDB" id="6147138at2"/>
<evidence type="ECO:0000313" key="1">
    <source>
        <dbReference type="EMBL" id="SAI58921.1"/>
    </source>
</evidence>
<accession>A0A157RLP4</accession>
<evidence type="ECO:0000313" key="2">
    <source>
        <dbReference type="Proteomes" id="UP000077037"/>
    </source>
</evidence>
<organism evidence="1 2">
    <name type="scientific">Bordetella ansorpii</name>
    <dbReference type="NCBI Taxonomy" id="288768"/>
    <lineage>
        <taxon>Bacteria</taxon>
        <taxon>Pseudomonadati</taxon>
        <taxon>Pseudomonadota</taxon>
        <taxon>Betaproteobacteria</taxon>
        <taxon>Burkholderiales</taxon>
        <taxon>Alcaligenaceae</taxon>
        <taxon>Bordetella</taxon>
    </lineage>
</organism>
<proteinExistence type="predicted"/>
<name>A0A157RLP4_9BORD</name>